<feature type="compositionally biased region" description="Polar residues" evidence="1">
    <location>
        <begin position="197"/>
        <end position="214"/>
    </location>
</feature>
<protein>
    <submittedName>
        <fullName evidence="2">Uncharacterized protein</fullName>
    </submittedName>
</protein>
<feature type="compositionally biased region" description="Low complexity" evidence="1">
    <location>
        <begin position="254"/>
        <end position="267"/>
    </location>
</feature>
<name>A0A0B6ZQQ2_9EUPU</name>
<evidence type="ECO:0000256" key="1">
    <source>
        <dbReference type="SAM" id="MobiDB-lite"/>
    </source>
</evidence>
<dbReference type="EMBL" id="HACG01024028">
    <property type="protein sequence ID" value="CEK70893.1"/>
    <property type="molecule type" value="Transcribed_RNA"/>
</dbReference>
<proteinExistence type="predicted"/>
<reference evidence="2" key="1">
    <citation type="submission" date="2014-12" db="EMBL/GenBank/DDBJ databases">
        <title>Insight into the proteome of Arion vulgaris.</title>
        <authorList>
            <person name="Aradska J."/>
            <person name="Bulat T."/>
            <person name="Smidak R."/>
            <person name="Sarate P."/>
            <person name="Gangsoo J."/>
            <person name="Sialana F."/>
            <person name="Bilban M."/>
            <person name="Lubec G."/>
        </authorList>
    </citation>
    <scope>NUCLEOTIDE SEQUENCE</scope>
    <source>
        <tissue evidence="2">Skin</tissue>
    </source>
</reference>
<dbReference type="AlphaFoldDB" id="A0A0B6ZQQ2"/>
<feature type="region of interest" description="Disordered" evidence="1">
    <location>
        <begin position="254"/>
        <end position="293"/>
    </location>
</feature>
<dbReference type="PANTHER" id="PTHR14195">
    <property type="entry name" value="G PATCH DOMAIN CONTAINING PROTEIN 2"/>
    <property type="match status" value="1"/>
</dbReference>
<organism evidence="2">
    <name type="scientific">Arion vulgaris</name>
    <dbReference type="NCBI Taxonomy" id="1028688"/>
    <lineage>
        <taxon>Eukaryota</taxon>
        <taxon>Metazoa</taxon>
        <taxon>Spiralia</taxon>
        <taxon>Lophotrochozoa</taxon>
        <taxon>Mollusca</taxon>
        <taxon>Gastropoda</taxon>
        <taxon>Heterobranchia</taxon>
        <taxon>Euthyneura</taxon>
        <taxon>Panpulmonata</taxon>
        <taxon>Eupulmonata</taxon>
        <taxon>Stylommatophora</taxon>
        <taxon>Helicina</taxon>
        <taxon>Arionoidea</taxon>
        <taxon>Arionidae</taxon>
        <taxon>Arion</taxon>
    </lineage>
</organism>
<sequence>MESNIVKDFENLRVFAQKNFIRMDELVQDLTTALEETAHVGRPGISQAEGTNSSTYPRRYVKKRRGIRRSSANSYYWKRGTISEASESSVDEHPITDYAGNVIHSDSDDLAACLRIPKRTVPLIDSVPPVESDSFTENLSPLRPQRRRRKFKTMAVDSSPLTDHIFSDADSASGDRQLGKRKEESPVAMTERPIYSSPRNSVSGTSSLPQSYTFTPGKRKRSSKSRTDYHSCLHNEIVSHHKGTPFSMDRMEVASISQESSLSSSSEFDSDVNGNNEDTREADDEQSDFFHEPGPACGIPDIVPWWENERVTDEPLRIDSDFEKILTGTFAHLPKFTNQNFKARMGRLMSGSGREIRLGRRKLKGKMPRYTVGRFLQDREHWNHMQGHHHQGTQLPCTSSSYCINNNNISNNLGGEFKRRKHVSRIISVVEGMVGPCLDTVSETTITTKMLRPNGGAIIKSLPSPVIAARRSSRKSVTDYINVSDS</sequence>
<dbReference type="InterPro" id="IPR051189">
    <property type="entry name" value="Splicing_assoc_domain"/>
</dbReference>
<accession>A0A0B6ZQQ2</accession>
<gene>
    <name evidence="2" type="primary">ORF76053</name>
</gene>
<feature type="region of interest" description="Disordered" evidence="1">
    <location>
        <begin position="130"/>
        <end position="227"/>
    </location>
</feature>
<evidence type="ECO:0000313" key="2">
    <source>
        <dbReference type="EMBL" id="CEK70893.1"/>
    </source>
</evidence>